<evidence type="ECO:0000256" key="1">
    <source>
        <dbReference type="ARBA" id="ARBA00004496"/>
    </source>
</evidence>
<dbReference type="EC" id="6.1.1.17" evidence="3 11"/>
<dbReference type="InterPro" id="IPR001412">
    <property type="entry name" value="aa-tRNA-synth_I_CS"/>
</dbReference>
<evidence type="ECO:0000256" key="11">
    <source>
        <dbReference type="NCBIfam" id="TIGR00463"/>
    </source>
</evidence>
<keyword evidence="5 12" id="KW-0436">Ligase</keyword>
<evidence type="ECO:0000259" key="13">
    <source>
        <dbReference type="Pfam" id="PF00749"/>
    </source>
</evidence>
<dbReference type="PRINTS" id="PR00987">
    <property type="entry name" value="TRNASYNTHGLU"/>
</dbReference>
<reference evidence="15" key="1">
    <citation type="submission" date="2017-09" db="EMBL/GenBank/DDBJ databases">
        <title>The Reconstruction of 2,631 Draft Metagenome-Assembled Genomes from the Global Oceans.</title>
        <authorList>
            <person name="Tully B.J."/>
            <person name="Graham E.D."/>
            <person name="Heidelberg J.F."/>
        </authorList>
    </citation>
    <scope>NUCLEOTIDE SEQUENCE [LARGE SCALE GENOMIC DNA]</scope>
</reference>
<dbReference type="InterPro" id="IPR020058">
    <property type="entry name" value="Glu/Gln-tRNA-synth_Ib_cat-dom"/>
</dbReference>
<comment type="catalytic activity">
    <reaction evidence="10">
        <text>tRNA(Glu) + L-glutamate + ATP = L-glutamyl-tRNA(Glu) + AMP + diphosphate</text>
        <dbReference type="Rhea" id="RHEA:23540"/>
        <dbReference type="Rhea" id="RHEA-COMP:9663"/>
        <dbReference type="Rhea" id="RHEA-COMP:9680"/>
        <dbReference type="ChEBI" id="CHEBI:29985"/>
        <dbReference type="ChEBI" id="CHEBI:30616"/>
        <dbReference type="ChEBI" id="CHEBI:33019"/>
        <dbReference type="ChEBI" id="CHEBI:78442"/>
        <dbReference type="ChEBI" id="CHEBI:78520"/>
        <dbReference type="ChEBI" id="CHEBI:456215"/>
        <dbReference type="EC" id="6.1.1.17"/>
    </reaction>
</comment>
<dbReference type="GO" id="GO:0005829">
    <property type="term" value="C:cytosol"/>
    <property type="evidence" value="ECO:0007669"/>
    <property type="project" value="TreeGrafter"/>
</dbReference>
<name>A0A2D6LPA2_9ARCH</name>
<dbReference type="InterPro" id="IPR050132">
    <property type="entry name" value="Gln/Glu-tRNA_Ligase"/>
</dbReference>
<evidence type="ECO:0000256" key="7">
    <source>
        <dbReference type="ARBA" id="ARBA00022840"/>
    </source>
</evidence>
<evidence type="ECO:0000313" key="14">
    <source>
        <dbReference type="EMBL" id="MAG18002.1"/>
    </source>
</evidence>
<dbReference type="NCBIfam" id="TIGR00463">
    <property type="entry name" value="gltX_arch"/>
    <property type="match status" value="1"/>
</dbReference>
<organism evidence="14 15">
    <name type="scientific">Candidatus Iainarchaeum sp</name>
    <dbReference type="NCBI Taxonomy" id="3101447"/>
    <lineage>
        <taxon>Archaea</taxon>
        <taxon>Candidatus Iainarchaeota</taxon>
        <taxon>Candidatus Iainarchaeia</taxon>
        <taxon>Candidatus Iainarchaeales</taxon>
        <taxon>Candidatus Iainarchaeaceae</taxon>
        <taxon>Candidatus Iainarchaeum</taxon>
    </lineage>
</organism>
<dbReference type="GO" id="GO:0032991">
    <property type="term" value="C:protein-containing complex"/>
    <property type="evidence" value="ECO:0007669"/>
    <property type="project" value="UniProtKB-ARBA"/>
</dbReference>
<sequence>MSIKEDAYRYAVKNAFEHAGKSEIGPLIGKLKALHKDTPVPELMPVAIEVVKKVNGMTSKEIEEAFNGFQEGYELKPKPEREGLPELDWADKEKVITRYAPNPNGPFHLGNARAAYLSYAYAEKYGGKFILRFEDTDPKIKKPIDNPEKVFREDLTWLGIKIGKVFFASDRMETYYSYMRKLLEQGNAYVCKCESESWRELIKQKKACEHREQPSEVQLKEFEKMVSNELKEGQAVLRIKTDLEHKDTSVRDWWLARIVDNPDNPRIKGTYHVWPSYMFQSGIDDHEMGITFILRGQEHSQNQTKQEFLYNYLKWDYPNAVHFGRLKIGEMVLSTSKIKEGIENEEYTDWDDIRLGTIKALRRRGFKPEALHKIIIDSGLTTSDANISMEKMGAYNKELIQEEAERTTYIIDPIKLEVHLPEAIDAEKEGEKFSLEQGIQEFMISESAIKKIKDSVFRLRNIGNVKVENKEGLLLNGQFVGKETTGKQVVQWLRETMDLELLLPNGQKEVGAIEKKNLKKGQYLYLEKKGYCIIDSIDEGRPKAWFCHE</sequence>
<evidence type="ECO:0000256" key="6">
    <source>
        <dbReference type="ARBA" id="ARBA00022741"/>
    </source>
</evidence>
<evidence type="ECO:0000256" key="5">
    <source>
        <dbReference type="ARBA" id="ARBA00022598"/>
    </source>
</evidence>
<dbReference type="InterPro" id="IPR014729">
    <property type="entry name" value="Rossmann-like_a/b/a_fold"/>
</dbReference>
<comment type="subcellular location">
    <subcellularLocation>
        <location evidence="1">Cytoplasm</location>
    </subcellularLocation>
</comment>
<gene>
    <name evidence="14" type="ORF">CL944_00840</name>
</gene>
<comment type="caution">
    <text evidence="14">The sequence shown here is derived from an EMBL/GenBank/DDBJ whole genome shotgun (WGS) entry which is preliminary data.</text>
</comment>
<dbReference type="AlphaFoldDB" id="A0A2D6LPA2"/>
<dbReference type="NCBIfam" id="NF003169">
    <property type="entry name" value="PRK04156.1"/>
    <property type="match status" value="1"/>
</dbReference>
<accession>A0A2D6LPA2</accession>
<keyword evidence="9 12" id="KW-0030">Aminoacyl-tRNA synthetase</keyword>
<evidence type="ECO:0000256" key="12">
    <source>
        <dbReference type="RuleBase" id="RU363037"/>
    </source>
</evidence>
<dbReference type="GO" id="GO:0043604">
    <property type="term" value="P:amide biosynthetic process"/>
    <property type="evidence" value="ECO:0007669"/>
    <property type="project" value="TreeGrafter"/>
</dbReference>
<keyword evidence="4" id="KW-0963">Cytoplasm</keyword>
<dbReference type="SUPFAM" id="SSF50715">
    <property type="entry name" value="Ribosomal protein L25-like"/>
    <property type="match status" value="1"/>
</dbReference>
<dbReference type="InterPro" id="IPR004526">
    <property type="entry name" value="Glu-tRNA-synth_arc/euk"/>
</dbReference>
<dbReference type="GO" id="GO:0006424">
    <property type="term" value="P:glutamyl-tRNA aminoacylation"/>
    <property type="evidence" value="ECO:0007669"/>
    <property type="project" value="UniProtKB-UniRule"/>
</dbReference>
<dbReference type="Gene3D" id="2.40.240.100">
    <property type="match status" value="1"/>
</dbReference>
<comment type="similarity">
    <text evidence="2">Belongs to the class-I aminoacyl-tRNA synthetase family. Glutamate--tRNA ligase type 2 subfamily.</text>
</comment>
<dbReference type="Proteomes" id="UP000226712">
    <property type="component" value="Unassembled WGS sequence"/>
</dbReference>
<dbReference type="InterPro" id="IPR000924">
    <property type="entry name" value="Glu/Gln-tRNA-synth"/>
</dbReference>
<dbReference type="GO" id="GO:0005524">
    <property type="term" value="F:ATP binding"/>
    <property type="evidence" value="ECO:0007669"/>
    <property type="project" value="UniProtKB-KW"/>
</dbReference>
<evidence type="ECO:0000313" key="15">
    <source>
        <dbReference type="Proteomes" id="UP000226712"/>
    </source>
</evidence>
<evidence type="ECO:0000256" key="9">
    <source>
        <dbReference type="ARBA" id="ARBA00023146"/>
    </source>
</evidence>
<protein>
    <recommendedName>
        <fullName evidence="3 11">Glutamate--tRNA ligase</fullName>
        <ecNumber evidence="3 11">6.1.1.17</ecNumber>
    </recommendedName>
</protein>
<dbReference type="EMBL" id="NZBD01000004">
    <property type="protein sequence ID" value="MAG18002.1"/>
    <property type="molecule type" value="Genomic_DNA"/>
</dbReference>
<dbReference type="PANTHER" id="PTHR43097">
    <property type="entry name" value="GLUTAMINE-TRNA LIGASE"/>
    <property type="match status" value="1"/>
</dbReference>
<dbReference type="GO" id="GO:0004818">
    <property type="term" value="F:glutamate-tRNA ligase activity"/>
    <property type="evidence" value="ECO:0007669"/>
    <property type="project" value="UniProtKB-UniRule"/>
</dbReference>
<keyword evidence="8 12" id="KW-0648">Protein biosynthesis</keyword>
<dbReference type="Pfam" id="PF00749">
    <property type="entry name" value="tRNA-synt_1c"/>
    <property type="match status" value="1"/>
</dbReference>
<dbReference type="PROSITE" id="PS00178">
    <property type="entry name" value="AA_TRNA_LIGASE_I"/>
    <property type="match status" value="1"/>
</dbReference>
<evidence type="ECO:0000256" key="8">
    <source>
        <dbReference type="ARBA" id="ARBA00022917"/>
    </source>
</evidence>
<dbReference type="Gene3D" id="3.40.50.620">
    <property type="entry name" value="HUPs"/>
    <property type="match status" value="1"/>
</dbReference>
<keyword evidence="7 12" id="KW-0067">ATP-binding</keyword>
<dbReference type="InterPro" id="IPR011035">
    <property type="entry name" value="Ribosomal_bL25/Gln-tRNA_synth"/>
</dbReference>
<keyword evidence="6 12" id="KW-0547">Nucleotide-binding</keyword>
<dbReference type="PANTHER" id="PTHR43097:SF5">
    <property type="entry name" value="GLUTAMATE--TRNA LIGASE"/>
    <property type="match status" value="1"/>
</dbReference>
<evidence type="ECO:0000256" key="4">
    <source>
        <dbReference type="ARBA" id="ARBA00022490"/>
    </source>
</evidence>
<evidence type="ECO:0000256" key="10">
    <source>
        <dbReference type="ARBA" id="ARBA00048351"/>
    </source>
</evidence>
<evidence type="ECO:0000256" key="3">
    <source>
        <dbReference type="ARBA" id="ARBA00012835"/>
    </source>
</evidence>
<dbReference type="SUPFAM" id="SSF52374">
    <property type="entry name" value="Nucleotidylyl transferase"/>
    <property type="match status" value="1"/>
</dbReference>
<evidence type="ECO:0000256" key="2">
    <source>
        <dbReference type="ARBA" id="ARBA00008927"/>
    </source>
</evidence>
<feature type="domain" description="Glutamyl/glutaminyl-tRNA synthetase class Ib catalytic" evidence="13">
    <location>
        <begin position="94"/>
        <end position="401"/>
    </location>
</feature>
<proteinExistence type="inferred from homology"/>